<dbReference type="InterPro" id="IPR020084">
    <property type="entry name" value="NUDIX_hydrolase_CS"/>
</dbReference>
<dbReference type="InterPro" id="IPR015797">
    <property type="entry name" value="NUDIX_hydrolase-like_dom_sf"/>
</dbReference>
<dbReference type="CDD" id="cd04690">
    <property type="entry name" value="NUDIX_Hydrolase"/>
    <property type="match status" value="1"/>
</dbReference>
<dbReference type="Pfam" id="PF00293">
    <property type="entry name" value="NUDIX"/>
    <property type="match status" value="1"/>
</dbReference>
<sequence length="133" mass="14452">MPKILTISALQLLDAAGRILLVRKRGTSMFMQPGGKLEPDETPLAAVLREVQEETGLIFAPDEVISMGLWKGAAANEADTDIHAHLFAARTEAAPNIRAEIEAMMWLDPAEAMEREDIAPLLRLKVLPGLLGV</sequence>
<dbReference type="RefSeq" id="WP_168152419.1">
    <property type="nucleotide sequence ID" value="NZ_JAAWVT010000006.1"/>
</dbReference>
<dbReference type="PANTHER" id="PTHR43046">
    <property type="entry name" value="GDP-MANNOSE MANNOSYL HYDROLASE"/>
    <property type="match status" value="1"/>
</dbReference>
<dbReference type="PANTHER" id="PTHR43046:SF2">
    <property type="entry name" value="8-OXO-DGTP DIPHOSPHATASE-RELATED"/>
    <property type="match status" value="1"/>
</dbReference>
<dbReference type="PROSITE" id="PS51462">
    <property type="entry name" value="NUDIX"/>
    <property type="match status" value="1"/>
</dbReference>
<gene>
    <name evidence="4" type="ORF">HED64_12880</name>
</gene>
<keyword evidence="5" id="KW-1185">Reference proteome</keyword>
<dbReference type="PROSITE" id="PS00893">
    <property type="entry name" value="NUDIX_BOX"/>
    <property type="match status" value="1"/>
</dbReference>
<proteinExistence type="predicted"/>
<accession>A0ABX1G5Q5</accession>
<evidence type="ECO:0000256" key="2">
    <source>
        <dbReference type="ARBA" id="ARBA00022801"/>
    </source>
</evidence>
<evidence type="ECO:0000259" key="3">
    <source>
        <dbReference type="PROSITE" id="PS51462"/>
    </source>
</evidence>
<evidence type="ECO:0000313" key="4">
    <source>
        <dbReference type="EMBL" id="NKG21595.1"/>
    </source>
</evidence>
<dbReference type="InterPro" id="IPR000086">
    <property type="entry name" value="NUDIX_hydrolase_dom"/>
</dbReference>
<name>A0ABX1G5Q5_9MICC</name>
<evidence type="ECO:0000256" key="1">
    <source>
        <dbReference type="ARBA" id="ARBA00001946"/>
    </source>
</evidence>
<comment type="caution">
    <text evidence="4">The sequence shown here is derived from an EMBL/GenBank/DDBJ whole genome shotgun (WGS) entry which is preliminary data.</text>
</comment>
<dbReference type="EMBL" id="JAAWVT010000006">
    <property type="protein sequence ID" value="NKG21595.1"/>
    <property type="molecule type" value="Genomic_DNA"/>
</dbReference>
<dbReference type="Gene3D" id="3.90.79.10">
    <property type="entry name" value="Nucleoside Triphosphate Pyrophosphohydrolase"/>
    <property type="match status" value="1"/>
</dbReference>
<dbReference type="SUPFAM" id="SSF55811">
    <property type="entry name" value="Nudix"/>
    <property type="match status" value="1"/>
</dbReference>
<protein>
    <submittedName>
        <fullName evidence="4">NUDIX domain-containing protein</fullName>
    </submittedName>
</protein>
<comment type="cofactor">
    <cofactor evidence="1">
        <name>Mg(2+)</name>
        <dbReference type="ChEBI" id="CHEBI:18420"/>
    </cofactor>
</comment>
<feature type="domain" description="Nudix hydrolase" evidence="3">
    <location>
        <begin position="2"/>
        <end position="131"/>
    </location>
</feature>
<organism evidence="4 5">
    <name type="scientific">Paeniglutamicibacter terrestris</name>
    <dbReference type="NCBI Taxonomy" id="2723403"/>
    <lineage>
        <taxon>Bacteria</taxon>
        <taxon>Bacillati</taxon>
        <taxon>Actinomycetota</taxon>
        <taxon>Actinomycetes</taxon>
        <taxon>Micrococcales</taxon>
        <taxon>Micrococcaceae</taxon>
        <taxon>Paeniglutamicibacter</taxon>
    </lineage>
</organism>
<keyword evidence="2" id="KW-0378">Hydrolase</keyword>
<dbReference type="Proteomes" id="UP000746595">
    <property type="component" value="Unassembled WGS sequence"/>
</dbReference>
<reference evidence="4 5" key="1">
    <citation type="submission" date="2020-04" db="EMBL/GenBank/DDBJ databases">
        <title>Paeniglutamicibacter sp. ANT13_2, a novel actinomycete isolated from sediment in Antarctica.</title>
        <authorList>
            <person name="Sakdapetsiri C."/>
            <person name="Pinyakong O."/>
        </authorList>
    </citation>
    <scope>NUCLEOTIDE SEQUENCE [LARGE SCALE GENOMIC DNA]</scope>
    <source>
        <strain evidence="4 5">ANT13_2</strain>
    </source>
</reference>
<evidence type="ECO:0000313" key="5">
    <source>
        <dbReference type="Proteomes" id="UP000746595"/>
    </source>
</evidence>